<comment type="caution">
    <text evidence="2">The sequence shown here is derived from an EMBL/GenBank/DDBJ whole genome shotgun (WGS) entry which is preliminary data.</text>
</comment>
<dbReference type="EMBL" id="BOMH01000036">
    <property type="protein sequence ID" value="GID66931.1"/>
    <property type="molecule type" value="Genomic_DNA"/>
</dbReference>
<evidence type="ECO:0000313" key="2">
    <source>
        <dbReference type="EMBL" id="GID66931.1"/>
    </source>
</evidence>
<dbReference type="Pfam" id="PF12770">
    <property type="entry name" value="CHAT"/>
    <property type="match status" value="1"/>
</dbReference>
<dbReference type="InterPro" id="IPR024983">
    <property type="entry name" value="CHAT_dom"/>
</dbReference>
<accession>A0A919IKV6</accession>
<proteinExistence type="predicted"/>
<feature type="domain" description="CHAT" evidence="1">
    <location>
        <begin position="567"/>
        <end position="877"/>
    </location>
</feature>
<keyword evidence="3" id="KW-1185">Reference proteome</keyword>
<dbReference type="Proteomes" id="UP000619479">
    <property type="component" value="Unassembled WGS sequence"/>
</dbReference>
<name>A0A919IKV6_9ACTN</name>
<dbReference type="RefSeq" id="WP_203744062.1">
    <property type="nucleotide sequence ID" value="NZ_BOMH01000036.1"/>
</dbReference>
<sequence length="878" mass="94142">MTGSLEEYAGIALAASGNGDLNEAVAALERVPAGSPGRGTLAAALLWPLLANLQVDLRTLRRLGRVLAIAEADPPDSPHWPAMRAGARVAALMADTLADRITDPHATLAELERLVAEAGTDTRFTPIFESARMGLTLMTALHDGDESAYRRLPEQFARMRANAGPGAKDVPIEAQLELIEALVAAMHARRKGTDLHEALRRAGQAAERLPADDPLRTMVMQHLGALSGDAVADSDHWTMTDQDRAMQRGFAAARMLGMGEETDPRKIETAIGHLREAVALVPPDDLNRAFHLTGLAMGLFRRSEVTNSTAGLDEAMSLLTTARELAGDADHPHWSLINELLDAVQTRLGHTSASEHPAWLDAMRGHTFHVMVQSDLAGAALAAADASQDALDFARRGLHDRDAAGAIKALDAGRGLALFAATEVGRVAARLRAAGRADLAVRWESALASGDPERLPTTLRREAFRVLAEQGMPALLDPPGLPEIRRALRDLDADVLVYLVPGDRGLPGHAVLAPADGPPSYLTLPNLRPDDDLEVEQYLTTAARRDMGPAGAGKRPDTAFAGSLDGLCRWAWRAAMGPVVEQYLPRLRTLPAGRPPRIVLVPTGKLALIPWQAARRRDGRYAIESVAVSQVVSARMLCHAAALPPVRLAPTGLIVGDPDTGGVADDLPSARVEAWAIRRTFYPGARYVGRRLDDSVSPTGPGSADEVRDWLTSSSPGAGAVLHLACHGFASTGRGTAYLLLAGGDRLAAETIGPLLARAPEREVGLVVLAGCHTGRAISGYDEAYSLGTAFLAAGVRSVLSTLWPIPDAATSVLMFMFHHFLRVERRPVWDALHRAQLWMIDPRREPPERMPAELRDELARTDPAEVAAWAGFVHWGR</sequence>
<evidence type="ECO:0000313" key="3">
    <source>
        <dbReference type="Proteomes" id="UP000619479"/>
    </source>
</evidence>
<gene>
    <name evidence="2" type="ORF">Acy02nite_48120</name>
</gene>
<organism evidence="2 3">
    <name type="scientific">Actinoplanes cyaneus</name>
    <dbReference type="NCBI Taxonomy" id="52696"/>
    <lineage>
        <taxon>Bacteria</taxon>
        <taxon>Bacillati</taxon>
        <taxon>Actinomycetota</taxon>
        <taxon>Actinomycetes</taxon>
        <taxon>Micromonosporales</taxon>
        <taxon>Micromonosporaceae</taxon>
        <taxon>Actinoplanes</taxon>
    </lineage>
</organism>
<evidence type="ECO:0000259" key="1">
    <source>
        <dbReference type="Pfam" id="PF12770"/>
    </source>
</evidence>
<dbReference type="AlphaFoldDB" id="A0A919IKV6"/>
<reference evidence="2" key="1">
    <citation type="submission" date="2021-01" db="EMBL/GenBank/DDBJ databases">
        <title>Whole genome shotgun sequence of Actinoplanes cyaneus NBRC 14990.</title>
        <authorList>
            <person name="Komaki H."/>
            <person name="Tamura T."/>
        </authorList>
    </citation>
    <scope>NUCLEOTIDE SEQUENCE</scope>
    <source>
        <strain evidence="2">NBRC 14990</strain>
    </source>
</reference>
<protein>
    <recommendedName>
        <fullName evidence="1">CHAT domain-containing protein</fullName>
    </recommendedName>
</protein>